<evidence type="ECO:0000256" key="3">
    <source>
        <dbReference type="PROSITE-ProRule" id="PRU00023"/>
    </source>
</evidence>
<dbReference type="EMBL" id="GL870982">
    <property type="protein sequence ID" value="EGC38183.1"/>
    <property type="molecule type" value="Genomic_DNA"/>
</dbReference>
<organism evidence="5 6">
    <name type="scientific">Dictyostelium purpureum</name>
    <name type="common">Slime mold</name>
    <dbReference type="NCBI Taxonomy" id="5786"/>
    <lineage>
        <taxon>Eukaryota</taxon>
        <taxon>Amoebozoa</taxon>
        <taxon>Evosea</taxon>
        <taxon>Eumycetozoa</taxon>
        <taxon>Dictyostelia</taxon>
        <taxon>Dictyosteliales</taxon>
        <taxon>Dictyosteliaceae</taxon>
        <taxon>Dictyostelium</taxon>
    </lineage>
</organism>
<evidence type="ECO:0000256" key="2">
    <source>
        <dbReference type="ARBA" id="ARBA00023043"/>
    </source>
</evidence>
<dbReference type="SMART" id="SM00248">
    <property type="entry name" value="ANK"/>
    <property type="match status" value="7"/>
</dbReference>
<evidence type="ECO:0000313" key="6">
    <source>
        <dbReference type="Proteomes" id="UP000001064"/>
    </source>
</evidence>
<evidence type="ECO:0000256" key="4">
    <source>
        <dbReference type="SAM" id="MobiDB-lite"/>
    </source>
</evidence>
<keyword evidence="2 3" id="KW-0040">ANK repeat</keyword>
<dbReference type="GeneID" id="10502579"/>
<dbReference type="Pfam" id="PF12796">
    <property type="entry name" value="Ank_2"/>
    <property type="match status" value="1"/>
</dbReference>
<dbReference type="InterPro" id="IPR002110">
    <property type="entry name" value="Ankyrin_rpt"/>
</dbReference>
<dbReference type="KEGG" id="dpp:DICPUDRAFT_149165"/>
<evidence type="ECO:0000313" key="5">
    <source>
        <dbReference type="EMBL" id="EGC38183.1"/>
    </source>
</evidence>
<feature type="compositionally biased region" description="Polar residues" evidence="4">
    <location>
        <begin position="311"/>
        <end position="321"/>
    </location>
</feature>
<name>F0ZD05_DICPU</name>
<dbReference type="OMA" id="KPNHIDE"/>
<dbReference type="PANTHER" id="PTHR24171">
    <property type="entry name" value="ANKYRIN REPEAT DOMAIN-CONTAINING PROTEIN 39-RELATED"/>
    <property type="match status" value="1"/>
</dbReference>
<dbReference type="RefSeq" id="XP_003285310.1">
    <property type="nucleotide sequence ID" value="XM_003285262.1"/>
</dbReference>
<dbReference type="PANTHER" id="PTHR24171:SF11">
    <property type="entry name" value="26S PROTEASOME NON-ATPASE REGULATORY SUBUNIT 10"/>
    <property type="match status" value="1"/>
</dbReference>
<gene>
    <name evidence="5" type="ORF">DICPUDRAFT_149165</name>
</gene>
<dbReference type="VEuPathDB" id="AmoebaDB:DICPUDRAFT_149165"/>
<evidence type="ECO:0000256" key="1">
    <source>
        <dbReference type="ARBA" id="ARBA00022737"/>
    </source>
</evidence>
<dbReference type="STRING" id="5786.F0ZD05"/>
<dbReference type="Proteomes" id="UP000001064">
    <property type="component" value="Unassembled WGS sequence"/>
</dbReference>
<dbReference type="InParanoid" id="F0ZD05"/>
<accession>F0ZD05</accession>
<dbReference type="PROSITE" id="PS50088">
    <property type="entry name" value="ANK_REPEAT"/>
    <property type="match status" value="2"/>
</dbReference>
<dbReference type="InterPro" id="IPR036770">
    <property type="entry name" value="Ankyrin_rpt-contain_sf"/>
</dbReference>
<keyword evidence="1" id="KW-0677">Repeat</keyword>
<dbReference type="SUPFAM" id="SSF48403">
    <property type="entry name" value="Ankyrin repeat"/>
    <property type="match status" value="1"/>
</dbReference>
<dbReference type="AlphaFoldDB" id="F0ZD05"/>
<evidence type="ECO:0008006" key="7">
    <source>
        <dbReference type="Google" id="ProtNLM"/>
    </source>
</evidence>
<protein>
    <recommendedName>
        <fullName evidence="7">Ankyrin repeat-containing protein</fullName>
    </recommendedName>
</protein>
<dbReference type="Pfam" id="PF00023">
    <property type="entry name" value="Ank"/>
    <property type="match status" value="1"/>
</dbReference>
<feature type="repeat" description="ANK" evidence="3">
    <location>
        <begin position="479"/>
        <end position="511"/>
    </location>
</feature>
<keyword evidence="6" id="KW-1185">Reference proteome</keyword>
<dbReference type="Gene3D" id="1.25.40.20">
    <property type="entry name" value="Ankyrin repeat-containing domain"/>
    <property type="match status" value="3"/>
</dbReference>
<dbReference type="eggNOG" id="KOG4177">
    <property type="taxonomic scope" value="Eukaryota"/>
</dbReference>
<proteinExistence type="predicted"/>
<sequence>MKIKEINEDVKEVKGINSISDENQLVYSSIFKHLNRGEMDQCIELIERDHSLVYSTEDHYGMTVLHLASSLKMRRLVKVILDIVSDDDLLSRNFDINKQDNNGNTSLHYACASSISEITSPNPSQQQQISPTPIVPEPSDINSFMYLKEKKSNRYSVVELLLERGASPTLANKTNMLPIHLACKEIDYKTVELLIENNDDQDIKISEPHAKVLDAFNFSLLFQSLQPSIYLTKHEKERNEKKKDIILSKIDPSLKCVKQGPTCLHYSLSSLKKIKDLTISLFINNNDSLASSTSSLSSSSSSSSHSSTSSPNTSKLHQQQSKDINIVERNHPLIKLIKLLLQKSCKPNHIDETTGKTAFQQFIHIFPSDENELNEFLNVPNADSENNFNEIFKEMIKVLIFSVTRLFHQYKYDFSLPSEKSIMESDKDIEETPLGQCSMYTSKLMVLEQLLNFFNQTKIQGNESSEENYQRVIDSLNNRNQPALFIACSYGNTKAVDLLLEAGSSPNMLDKFGCSMLHESLNFKHYDIAKKLILCGSDVNLPMSVYPQSTPLHIAASQACFDMCHFLVDHGSLLNVYDSEKQTPKDIIEKISQDLDGFFTSNSTNDLSEQEFKEQIQDLIDFFQYHVQINLVQISSFVVFKGDYKQKIHQFLKSKERNPNIVDKYMNEVFKESDKLDALIDSSNIVQIPLKEVKTMTKRIKIKTNQDSLFKYVNLYNQTYHHLLNVIRNRFKPINNNIIATSIESVEQFEKNHIKSIILLPNVLISDDKDIEFIKDDDEIQVEFK</sequence>
<dbReference type="PROSITE" id="PS50297">
    <property type="entry name" value="ANK_REP_REGION"/>
    <property type="match status" value="1"/>
</dbReference>
<feature type="compositionally biased region" description="Low complexity" evidence="4">
    <location>
        <begin position="293"/>
        <end position="310"/>
    </location>
</feature>
<reference evidence="6" key="1">
    <citation type="journal article" date="2011" name="Genome Biol.">
        <title>Comparative genomics of the social amoebae Dictyostelium discoideum and Dictyostelium purpureum.</title>
        <authorList>
            <consortium name="US DOE Joint Genome Institute (JGI-PGF)"/>
            <person name="Sucgang R."/>
            <person name="Kuo A."/>
            <person name="Tian X."/>
            <person name="Salerno W."/>
            <person name="Parikh A."/>
            <person name="Feasley C.L."/>
            <person name="Dalin E."/>
            <person name="Tu H."/>
            <person name="Huang E."/>
            <person name="Barry K."/>
            <person name="Lindquist E."/>
            <person name="Shapiro H."/>
            <person name="Bruce D."/>
            <person name="Schmutz J."/>
            <person name="Salamov A."/>
            <person name="Fey P."/>
            <person name="Gaudet P."/>
            <person name="Anjard C."/>
            <person name="Babu M.M."/>
            <person name="Basu S."/>
            <person name="Bushmanova Y."/>
            <person name="van der Wel H."/>
            <person name="Katoh-Kurasawa M."/>
            <person name="Dinh C."/>
            <person name="Coutinho P.M."/>
            <person name="Saito T."/>
            <person name="Elias M."/>
            <person name="Schaap P."/>
            <person name="Kay R.R."/>
            <person name="Henrissat B."/>
            <person name="Eichinger L."/>
            <person name="Rivero F."/>
            <person name="Putnam N.H."/>
            <person name="West C.M."/>
            <person name="Loomis W.F."/>
            <person name="Chisholm R.L."/>
            <person name="Shaulsky G."/>
            <person name="Strassmann J.E."/>
            <person name="Queller D.C."/>
            <person name="Kuspa A."/>
            <person name="Grigoriev I.V."/>
        </authorList>
    </citation>
    <scope>NUCLEOTIDE SEQUENCE [LARGE SCALE GENOMIC DNA]</scope>
    <source>
        <strain evidence="6">QSDP1</strain>
    </source>
</reference>
<feature type="repeat" description="ANK" evidence="3">
    <location>
        <begin position="547"/>
        <end position="579"/>
    </location>
</feature>
<feature type="region of interest" description="Disordered" evidence="4">
    <location>
        <begin position="293"/>
        <end position="321"/>
    </location>
</feature>
<dbReference type="OrthoDB" id="366390at2759"/>